<name>A0A3P7NQN2_DIBLA</name>
<feature type="compositionally biased region" description="Low complexity" evidence="1">
    <location>
        <begin position="90"/>
        <end position="104"/>
    </location>
</feature>
<feature type="compositionally biased region" description="Low complexity" evidence="1">
    <location>
        <begin position="42"/>
        <end position="61"/>
    </location>
</feature>
<dbReference type="EMBL" id="UYRU01116940">
    <property type="protein sequence ID" value="VDN45494.1"/>
    <property type="molecule type" value="Genomic_DNA"/>
</dbReference>
<feature type="non-terminal residue" evidence="2">
    <location>
        <position position="133"/>
    </location>
</feature>
<evidence type="ECO:0000256" key="1">
    <source>
        <dbReference type="SAM" id="MobiDB-lite"/>
    </source>
</evidence>
<feature type="compositionally biased region" description="Basic and acidic residues" evidence="1">
    <location>
        <begin position="70"/>
        <end position="84"/>
    </location>
</feature>
<dbReference type="AlphaFoldDB" id="A0A3P7NQN2"/>
<gene>
    <name evidence="2" type="ORF">DILT_LOCUS19621</name>
</gene>
<protein>
    <submittedName>
        <fullName evidence="2">Uncharacterized protein</fullName>
    </submittedName>
</protein>
<keyword evidence="3" id="KW-1185">Reference proteome</keyword>
<evidence type="ECO:0000313" key="3">
    <source>
        <dbReference type="Proteomes" id="UP000281553"/>
    </source>
</evidence>
<sequence>MYTSNYSHVAVRDRLEKSIFASFMKQSLMLTYSFASHKDAKSWTSSSDPASQPSSTDTSGNSSGGKRRKAPGEEAKGEREKDAKSPTIFSDPASKPSSKDPSGSSSGGKGSKVSGDERKGEYGKVIAVFRYTC</sequence>
<reference evidence="2 3" key="1">
    <citation type="submission" date="2018-11" db="EMBL/GenBank/DDBJ databases">
        <authorList>
            <consortium name="Pathogen Informatics"/>
        </authorList>
    </citation>
    <scope>NUCLEOTIDE SEQUENCE [LARGE SCALE GENOMIC DNA]</scope>
</reference>
<dbReference type="Proteomes" id="UP000281553">
    <property type="component" value="Unassembled WGS sequence"/>
</dbReference>
<evidence type="ECO:0000313" key="2">
    <source>
        <dbReference type="EMBL" id="VDN45494.1"/>
    </source>
</evidence>
<proteinExistence type="predicted"/>
<feature type="region of interest" description="Disordered" evidence="1">
    <location>
        <begin position="40"/>
        <end position="120"/>
    </location>
</feature>
<organism evidence="2 3">
    <name type="scientific">Dibothriocephalus latus</name>
    <name type="common">Fish tapeworm</name>
    <name type="synonym">Diphyllobothrium latum</name>
    <dbReference type="NCBI Taxonomy" id="60516"/>
    <lineage>
        <taxon>Eukaryota</taxon>
        <taxon>Metazoa</taxon>
        <taxon>Spiralia</taxon>
        <taxon>Lophotrochozoa</taxon>
        <taxon>Platyhelminthes</taxon>
        <taxon>Cestoda</taxon>
        <taxon>Eucestoda</taxon>
        <taxon>Diphyllobothriidea</taxon>
        <taxon>Diphyllobothriidae</taxon>
        <taxon>Dibothriocephalus</taxon>
    </lineage>
</organism>
<accession>A0A3P7NQN2</accession>